<dbReference type="InParanoid" id="A2EFC4"/>
<keyword evidence="2" id="KW-1185">Reference proteome</keyword>
<accession>A2EFC4</accession>
<dbReference type="EMBL" id="DS113374">
    <property type="protein sequence ID" value="EAY08621.1"/>
    <property type="molecule type" value="Genomic_DNA"/>
</dbReference>
<dbReference type="RefSeq" id="XP_001320844.1">
    <property type="nucleotide sequence ID" value="XM_001320809.1"/>
</dbReference>
<name>A2EFC4_TRIV3</name>
<dbReference type="AlphaFoldDB" id="A2EFC4"/>
<dbReference type="Proteomes" id="UP000001542">
    <property type="component" value="Unassembled WGS sequence"/>
</dbReference>
<evidence type="ECO:0000313" key="1">
    <source>
        <dbReference type="EMBL" id="EAY08621.1"/>
    </source>
</evidence>
<gene>
    <name evidence="1" type="ORF">TVAG_239810</name>
</gene>
<dbReference type="VEuPathDB" id="TrichDB:TVAG_239810"/>
<protein>
    <submittedName>
        <fullName evidence="1">Uncharacterized protein</fullName>
    </submittedName>
</protein>
<proteinExistence type="predicted"/>
<dbReference type="KEGG" id="tva:4766525"/>
<reference evidence="1" key="1">
    <citation type="submission" date="2006-10" db="EMBL/GenBank/DDBJ databases">
        <authorList>
            <person name="Amadeo P."/>
            <person name="Zhao Q."/>
            <person name="Wortman J."/>
            <person name="Fraser-Liggett C."/>
            <person name="Carlton J."/>
        </authorList>
    </citation>
    <scope>NUCLEOTIDE SEQUENCE</scope>
    <source>
        <strain evidence="1">G3</strain>
    </source>
</reference>
<reference evidence="1" key="2">
    <citation type="journal article" date="2007" name="Science">
        <title>Draft genome sequence of the sexually transmitted pathogen Trichomonas vaginalis.</title>
        <authorList>
            <person name="Carlton J.M."/>
            <person name="Hirt R.P."/>
            <person name="Silva J.C."/>
            <person name="Delcher A.L."/>
            <person name="Schatz M."/>
            <person name="Zhao Q."/>
            <person name="Wortman J.R."/>
            <person name="Bidwell S.L."/>
            <person name="Alsmark U.C.M."/>
            <person name="Besteiro S."/>
            <person name="Sicheritz-Ponten T."/>
            <person name="Noel C.J."/>
            <person name="Dacks J.B."/>
            <person name="Foster P.G."/>
            <person name="Simillion C."/>
            <person name="Van de Peer Y."/>
            <person name="Miranda-Saavedra D."/>
            <person name="Barton G.J."/>
            <person name="Westrop G.D."/>
            <person name="Mueller S."/>
            <person name="Dessi D."/>
            <person name="Fiori P.L."/>
            <person name="Ren Q."/>
            <person name="Paulsen I."/>
            <person name="Zhang H."/>
            <person name="Bastida-Corcuera F.D."/>
            <person name="Simoes-Barbosa A."/>
            <person name="Brown M.T."/>
            <person name="Hayes R.D."/>
            <person name="Mukherjee M."/>
            <person name="Okumura C.Y."/>
            <person name="Schneider R."/>
            <person name="Smith A.J."/>
            <person name="Vanacova S."/>
            <person name="Villalvazo M."/>
            <person name="Haas B.J."/>
            <person name="Pertea M."/>
            <person name="Feldblyum T.V."/>
            <person name="Utterback T.R."/>
            <person name="Shu C.L."/>
            <person name="Osoegawa K."/>
            <person name="de Jong P.J."/>
            <person name="Hrdy I."/>
            <person name="Horvathova L."/>
            <person name="Zubacova Z."/>
            <person name="Dolezal P."/>
            <person name="Malik S.B."/>
            <person name="Logsdon J.M. Jr."/>
            <person name="Henze K."/>
            <person name="Gupta A."/>
            <person name="Wang C.C."/>
            <person name="Dunne R.L."/>
            <person name="Upcroft J.A."/>
            <person name="Upcroft P."/>
            <person name="White O."/>
            <person name="Salzberg S.L."/>
            <person name="Tang P."/>
            <person name="Chiu C.-H."/>
            <person name="Lee Y.-S."/>
            <person name="Embley T.M."/>
            <person name="Coombs G.H."/>
            <person name="Mottram J.C."/>
            <person name="Tachezy J."/>
            <person name="Fraser-Liggett C.M."/>
            <person name="Johnson P.J."/>
        </authorList>
    </citation>
    <scope>NUCLEOTIDE SEQUENCE [LARGE SCALE GENOMIC DNA]</scope>
    <source>
        <strain evidence="1">G3</strain>
    </source>
</reference>
<sequence>MSFRQWVKSSPDYKNYAFQISVSKCGESESKGWYAFDIAWGDLRFENNNITYNKCSRCSSIDSALDGKSSTCNFSTFRENNQTGSPSLEFDSNSPSLIQAVSYCNVIGNKCGTDNSQVLFWCNLNTTVDHCVFLNNTAAYMFYISKGYTLTITDSYVKSNSKSGLGTVTFKNEKSNSDLNELSHFYTENCFIEQNQITFILPYLSKFAETSSNVFQNFKK</sequence>
<organism evidence="1 2">
    <name type="scientific">Trichomonas vaginalis (strain ATCC PRA-98 / G3)</name>
    <dbReference type="NCBI Taxonomy" id="412133"/>
    <lineage>
        <taxon>Eukaryota</taxon>
        <taxon>Metamonada</taxon>
        <taxon>Parabasalia</taxon>
        <taxon>Trichomonadida</taxon>
        <taxon>Trichomonadidae</taxon>
        <taxon>Trichomonas</taxon>
    </lineage>
</organism>
<dbReference type="VEuPathDB" id="TrichDB:TVAGG3_0430760"/>
<evidence type="ECO:0000313" key="2">
    <source>
        <dbReference type="Proteomes" id="UP000001542"/>
    </source>
</evidence>